<reference evidence="9" key="2">
    <citation type="journal article" date="2021" name="Microbiome">
        <title>Successional dynamics and alternative stable states in a saline activated sludge microbial community over 9 years.</title>
        <authorList>
            <person name="Wang Y."/>
            <person name="Ye J."/>
            <person name="Ju F."/>
            <person name="Liu L."/>
            <person name="Boyd J.A."/>
            <person name="Deng Y."/>
            <person name="Parks D.H."/>
            <person name="Jiang X."/>
            <person name="Yin X."/>
            <person name="Woodcroft B.J."/>
            <person name="Tyson G.W."/>
            <person name="Hugenholtz P."/>
            <person name="Polz M.F."/>
            <person name="Zhang T."/>
        </authorList>
    </citation>
    <scope>NUCLEOTIDE SEQUENCE</scope>
    <source>
        <strain evidence="9">HKST-UBA02</strain>
    </source>
</reference>
<comment type="similarity">
    <text evidence="2 7 8">Belongs to the triosephosphate isomerase family.</text>
</comment>
<feature type="binding site" evidence="7">
    <location>
        <begin position="223"/>
        <end position="224"/>
    </location>
    <ligand>
        <name>substrate</name>
    </ligand>
</feature>
<dbReference type="Gene3D" id="3.20.20.70">
    <property type="entry name" value="Aldolase class I"/>
    <property type="match status" value="1"/>
</dbReference>
<dbReference type="InterPro" id="IPR035990">
    <property type="entry name" value="TIM_sf"/>
</dbReference>
<sequence>MQKTCGEARSWVEDLLAASGPISAKVRLRVYPSFVALETVARSAKGSRLEVGAQNLHPERSGAFTGEVSAPMILDAGVERVLIGHSERRHLFGEDDAFLGKKVRAALDSGLLPLFCIGEDLAEREAGRTNEVLTRQIEQGLGGLTPVDAARLEVAYEPVWAIGTGKVASTEQVAEAHAEIRETLGRLWGAPGRAVPLLYGGSVKASNAGEILVLPAVDGVLVGGASLDVPGFLAIAEQAEKCA</sequence>
<evidence type="ECO:0000256" key="5">
    <source>
        <dbReference type="ARBA" id="ARBA00023152"/>
    </source>
</evidence>
<comment type="function">
    <text evidence="7">Involved in the gluconeogenesis. Catalyzes stereospecifically the conversion of dihydroxyacetone phosphate (DHAP) to D-glyceraldehyde-3-phosphate (G3P).</text>
</comment>
<reference evidence="9" key="1">
    <citation type="submission" date="2020-04" db="EMBL/GenBank/DDBJ databases">
        <authorList>
            <person name="Zhang T."/>
        </authorList>
    </citation>
    <scope>NUCLEOTIDE SEQUENCE</scope>
    <source>
        <strain evidence="9">HKST-UBA02</strain>
    </source>
</reference>
<keyword evidence="4 7" id="KW-0963">Cytoplasm</keyword>
<keyword evidence="5 7" id="KW-0324">Glycolysis</keyword>
<feature type="binding site" evidence="7">
    <location>
        <position position="163"/>
    </location>
    <ligand>
        <name>substrate</name>
    </ligand>
</feature>
<dbReference type="GO" id="GO:0004807">
    <property type="term" value="F:triose-phosphate isomerase activity"/>
    <property type="evidence" value="ECO:0007669"/>
    <property type="project" value="UniProtKB-UniRule"/>
</dbReference>
<evidence type="ECO:0000256" key="7">
    <source>
        <dbReference type="HAMAP-Rule" id="MF_00147"/>
    </source>
</evidence>
<comment type="subunit">
    <text evidence="7 8">Homodimer.</text>
</comment>
<comment type="pathway">
    <text evidence="1 7 8">Carbohydrate degradation; glycolysis; D-glyceraldehyde 3-phosphate from glycerone phosphate: step 1/1.</text>
</comment>
<feature type="active site" description="Electrophile" evidence="7">
    <location>
        <position position="85"/>
    </location>
</feature>
<comment type="catalytic activity">
    <reaction evidence="7 8">
        <text>D-glyceraldehyde 3-phosphate = dihydroxyacetone phosphate</text>
        <dbReference type="Rhea" id="RHEA:18585"/>
        <dbReference type="ChEBI" id="CHEBI:57642"/>
        <dbReference type="ChEBI" id="CHEBI:59776"/>
        <dbReference type="EC" id="5.3.1.1"/>
    </reaction>
</comment>
<evidence type="ECO:0000256" key="4">
    <source>
        <dbReference type="ARBA" id="ARBA00022490"/>
    </source>
</evidence>
<feature type="active site" description="Proton acceptor" evidence="7">
    <location>
        <position position="157"/>
    </location>
</feature>
<dbReference type="EC" id="5.3.1.1" evidence="7 8"/>
<dbReference type="PROSITE" id="PS00171">
    <property type="entry name" value="TIM_1"/>
    <property type="match status" value="1"/>
</dbReference>
<dbReference type="GO" id="GO:0019563">
    <property type="term" value="P:glycerol catabolic process"/>
    <property type="evidence" value="ECO:0007669"/>
    <property type="project" value="TreeGrafter"/>
</dbReference>
<protein>
    <recommendedName>
        <fullName evidence="7 8">Triosephosphate isomerase</fullName>
        <shortName evidence="7">TIM</shortName>
        <shortName evidence="7">TPI</shortName>
        <ecNumber evidence="7 8">5.3.1.1</ecNumber>
    </recommendedName>
    <alternativeName>
        <fullName evidence="7">Triose-phosphate isomerase</fullName>
    </alternativeName>
</protein>
<evidence type="ECO:0000313" key="9">
    <source>
        <dbReference type="EMBL" id="MCA9755007.1"/>
    </source>
</evidence>
<comment type="caution">
    <text evidence="7">Lacks conserved residue(s) required for the propagation of feature annotation.</text>
</comment>
<dbReference type="SUPFAM" id="SSF51351">
    <property type="entry name" value="Triosephosphate isomerase (TIM)"/>
    <property type="match status" value="1"/>
</dbReference>
<dbReference type="AlphaFoldDB" id="A0A956NA44"/>
<evidence type="ECO:0000256" key="2">
    <source>
        <dbReference type="ARBA" id="ARBA00007422"/>
    </source>
</evidence>
<dbReference type="EMBL" id="JAGQHS010000014">
    <property type="protein sequence ID" value="MCA9755007.1"/>
    <property type="molecule type" value="Genomic_DNA"/>
</dbReference>
<dbReference type="Pfam" id="PF00121">
    <property type="entry name" value="TIM"/>
    <property type="match status" value="1"/>
</dbReference>
<dbReference type="GO" id="GO:0005829">
    <property type="term" value="C:cytosol"/>
    <property type="evidence" value="ECO:0007669"/>
    <property type="project" value="TreeGrafter"/>
</dbReference>
<dbReference type="InterPro" id="IPR022896">
    <property type="entry name" value="TrioseP_Isoase_bac/euk"/>
</dbReference>
<dbReference type="NCBIfam" id="TIGR00419">
    <property type="entry name" value="tim"/>
    <property type="match status" value="1"/>
</dbReference>
<dbReference type="InterPro" id="IPR000652">
    <property type="entry name" value="Triosephosphate_isomerase"/>
</dbReference>
<name>A0A956NA44_UNCEI</name>
<dbReference type="CDD" id="cd00311">
    <property type="entry name" value="TIM"/>
    <property type="match status" value="1"/>
</dbReference>
<keyword evidence="6 7" id="KW-0413">Isomerase</keyword>
<dbReference type="PANTHER" id="PTHR21139:SF42">
    <property type="entry name" value="TRIOSEPHOSPHATE ISOMERASE"/>
    <property type="match status" value="1"/>
</dbReference>
<dbReference type="GO" id="GO:0006094">
    <property type="term" value="P:gluconeogenesis"/>
    <property type="evidence" value="ECO:0007669"/>
    <property type="project" value="UniProtKB-UniRule"/>
</dbReference>
<dbReference type="InterPro" id="IPR020861">
    <property type="entry name" value="Triosephosphate_isomerase_AS"/>
</dbReference>
<comment type="pathway">
    <text evidence="7 8">Carbohydrate biosynthesis; gluconeogenesis.</text>
</comment>
<keyword evidence="3 7" id="KW-0312">Gluconeogenesis</keyword>
<comment type="caution">
    <text evidence="9">The sequence shown here is derived from an EMBL/GenBank/DDBJ whole genome shotgun (WGS) entry which is preliminary data.</text>
</comment>
<evidence type="ECO:0000256" key="3">
    <source>
        <dbReference type="ARBA" id="ARBA00022432"/>
    </source>
</evidence>
<evidence type="ECO:0000256" key="1">
    <source>
        <dbReference type="ARBA" id="ARBA00004680"/>
    </source>
</evidence>
<gene>
    <name evidence="7" type="primary">tpiA</name>
    <name evidence="9" type="ORF">KDA27_04330</name>
</gene>
<dbReference type="PANTHER" id="PTHR21139">
    <property type="entry name" value="TRIOSEPHOSPHATE ISOMERASE"/>
    <property type="match status" value="1"/>
</dbReference>
<organism evidence="9 10">
    <name type="scientific">Eiseniibacteriota bacterium</name>
    <dbReference type="NCBI Taxonomy" id="2212470"/>
    <lineage>
        <taxon>Bacteria</taxon>
        <taxon>Candidatus Eiseniibacteriota</taxon>
    </lineage>
</organism>
<comment type="subcellular location">
    <subcellularLocation>
        <location evidence="7 8">Cytoplasm</location>
    </subcellularLocation>
</comment>
<proteinExistence type="inferred from homology"/>
<feature type="binding site" evidence="7">
    <location>
        <position position="202"/>
    </location>
    <ligand>
        <name>substrate</name>
    </ligand>
</feature>
<dbReference type="Proteomes" id="UP000739538">
    <property type="component" value="Unassembled WGS sequence"/>
</dbReference>
<accession>A0A956NA44</accession>
<dbReference type="InterPro" id="IPR013785">
    <property type="entry name" value="Aldolase_TIM"/>
</dbReference>
<dbReference type="HAMAP" id="MF_00147_B">
    <property type="entry name" value="TIM_B"/>
    <property type="match status" value="1"/>
</dbReference>
<evidence type="ECO:0000256" key="8">
    <source>
        <dbReference type="RuleBase" id="RU363013"/>
    </source>
</evidence>
<evidence type="ECO:0000313" key="10">
    <source>
        <dbReference type="Proteomes" id="UP000739538"/>
    </source>
</evidence>
<dbReference type="PROSITE" id="PS51440">
    <property type="entry name" value="TIM_2"/>
    <property type="match status" value="1"/>
</dbReference>
<dbReference type="FunFam" id="3.20.20.70:FF:000016">
    <property type="entry name" value="Triosephosphate isomerase"/>
    <property type="match status" value="1"/>
</dbReference>
<dbReference type="GO" id="GO:0046166">
    <property type="term" value="P:glyceraldehyde-3-phosphate biosynthetic process"/>
    <property type="evidence" value="ECO:0007669"/>
    <property type="project" value="TreeGrafter"/>
</dbReference>
<evidence type="ECO:0000256" key="6">
    <source>
        <dbReference type="ARBA" id="ARBA00023235"/>
    </source>
</evidence>
<dbReference type="GO" id="GO:0006096">
    <property type="term" value="P:glycolytic process"/>
    <property type="evidence" value="ECO:0007669"/>
    <property type="project" value="UniProtKB-UniRule"/>
</dbReference>